<feature type="signal peptide" evidence="2">
    <location>
        <begin position="1"/>
        <end position="24"/>
    </location>
</feature>
<feature type="domain" description="SLH" evidence="3">
    <location>
        <begin position="25"/>
        <end position="88"/>
    </location>
</feature>
<keyword evidence="2" id="KW-0732">Signal</keyword>
<evidence type="ECO:0000313" key="4">
    <source>
        <dbReference type="EMBL" id="BAS28880.1"/>
    </source>
</evidence>
<dbReference type="PANTHER" id="PTHR43308:SF1">
    <property type="entry name" value="OUTER MEMBRANE PROTEIN ALPHA"/>
    <property type="match status" value="1"/>
</dbReference>
<dbReference type="AlphaFoldDB" id="A0A0K2SP34"/>
<dbReference type="InterPro" id="IPR001119">
    <property type="entry name" value="SLH_dom"/>
</dbReference>
<protein>
    <recommendedName>
        <fullName evidence="3">SLH domain-containing protein</fullName>
    </recommendedName>
</protein>
<dbReference type="PROSITE" id="PS51272">
    <property type="entry name" value="SLH"/>
    <property type="match status" value="1"/>
</dbReference>
<feature type="chain" id="PRO_5005487090" description="SLH domain-containing protein" evidence="2">
    <location>
        <begin position="25"/>
        <end position="542"/>
    </location>
</feature>
<evidence type="ECO:0000259" key="3">
    <source>
        <dbReference type="PROSITE" id="PS51272"/>
    </source>
</evidence>
<dbReference type="Gene3D" id="1.20.5.170">
    <property type="match status" value="1"/>
</dbReference>
<sequence>MRKRGLAVLLAGLLAVATSAPVLAQQKPFPDVPPDHWAAESVELLRAAGLVIGYPDGEYKGNRQLTRYEWAMIVSRLVDRLDAMVADQVDASFSEVEANAVARVNQAIADLRARLEAGEEAQRALFGVAPAQVAASVQSTGKIPLSDPARAAFTELATRAIEEYLASYEAPEDLKGNVEAMVQDALSGIDSRITNLEARTLVTQQDVRETRALIQETADTLQQSVQALLDEFRSDLDALGVRVADLEAWRAQTDERIGTLESRVDELERQQTNLKNRIDMTQQTADEATNRVMALERKVAKAPEKQLKGAYQLQYVGSDGASAALGQAELLLAQVAGSDASASFKLGMLAGASVDTYLSLGVGGPLGGLDTGAELALYTAGGAAPGTHTRFDLDAGLNAGIVRFTTGARFGSTPAPFAPAVTAPGWTDLDFDGLAYKVGLALPLPLGAFSVTPVVDGVIASGLDTGVGVGAEIGASLLGGELLGRLVYPASGADALRVADKAASSVSLTVPVGNLSVLGSFSTELGVTPATTVYAFGLRGEF</sequence>
<dbReference type="RefSeq" id="WP_068139859.1">
    <property type="nucleotide sequence ID" value="NZ_AP014924.1"/>
</dbReference>
<dbReference type="InterPro" id="IPR051465">
    <property type="entry name" value="Cell_Envelope_Struct_Comp"/>
</dbReference>
<organism evidence="4 5">
    <name type="scientific">Limnochorda pilosa</name>
    <dbReference type="NCBI Taxonomy" id="1555112"/>
    <lineage>
        <taxon>Bacteria</taxon>
        <taxon>Bacillati</taxon>
        <taxon>Bacillota</taxon>
        <taxon>Limnochordia</taxon>
        <taxon>Limnochordales</taxon>
        <taxon>Limnochordaceae</taxon>
        <taxon>Limnochorda</taxon>
    </lineage>
</organism>
<dbReference type="KEGG" id="lpil:LIP_3051"/>
<dbReference type="EMBL" id="AP014924">
    <property type="protein sequence ID" value="BAS28880.1"/>
    <property type="molecule type" value="Genomic_DNA"/>
</dbReference>
<evidence type="ECO:0000256" key="2">
    <source>
        <dbReference type="SAM" id="SignalP"/>
    </source>
</evidence>
<dbReference type="Pfam" id="PF00395">
    <property type="entry name" value="SLH"/>
    <property type="match status" value="1"/>
</dbReference>
<reference evidence="5" key="1">
    <citation type="submission" date="2015-07" db="EMBL/GenBank/DDBJ databases">
        <title>Complete genome sequence and phylogenetic analysis of Limnochorda pilosa.</title>
        <authorList>
            <person name="Watanabe M."/>
            <person name="Kojima H."/>
            <person name="Fukui M."/>
        </authorList>
    </citation>
    <scope>NUCLEOTIDE SEQUENCE [LARGE SCALE GENOMIC DNA]</scope>
    <source>
        <strain evidence="5">HC45</strain>
    </source>
</reference>
<dbReference type="OrthoDB" id="5845122at2"/>
<accession>A0A0K2SP34</accession>
<name>A0A0K2SP34_LIMPI</name>
<reference evidence="5" key="2">
    <citation type="journal article" date="2016" name="Int. J. Syst. Evol. Microbiol.">
        <title>Complete genome sequence and cell structure of Limnochorda pilosa, a Gram-negative spore-former within the phylum Firmicutes.</title>
        <authorList>
            <person name="Watanabe M."/>
            <person name="Kojima H."/>
            <person name="Fukui M."/>
        </authorList>
    </citation>
    <scope>NUCLEOTIDE SEQUENCE [LARGE SCALE GENOMIC DNA]</scope>
    <source>
        <strain evidence="5">HC45</strain>
    </source>
</reference>
<dbReference type="STRING" id="1555112.LIP_3051"/>
<keyword evidence="1" id="KW-0175">Coiled coil</keyword>
<gene>
    <name evidence="4" type="ORF">LIP_3051</name>
</gene>
<dbReference type="SUPFAM" id="SSF57997">
    <property type="entry name" value="Tropomyosin"/>
    <property type="match status" value="1"/>
</dbReference>
<dbReference type="PANTHER" id="PTHR43308">
    <property type="entry name" value="OUTER MEMBRANE PROTEIN ALPHA-RELATED"/>
    <property type="match status" value="1"/>
</dbReference>
<dbReference type="Proteomes" id="UP000065807">
    <property type="component" value="Chromosome"/>
</dbReference>
<proteinExistence type="predicted"/>
<feature type="coiled-coil region" evidence="1">
    <location>
        <begin position="250"/>
        <end position="298"/>
    </location>
</feature>
<evidence type="ECO:0000256" key="1">
    <source>
        <dbReference type="SAM" id="Coils"/>
    </source>
</evidence>
<keyword evidence="5" id="KW-1185">Reference proteome</keyword>
<evidence type="ECO:0000313" key="5">
    <source>
        <dbReference type="Proteomes" id="UP000065807"/>
    </source>
</evidence>